<reference evidence="1 2" key="1">
    <citation type="submission" date="2017-04" db="EMBL/GenBank/DDBJ databases">
        <authorList>
            <person name="Afonso C.L."/>
            <person name="Miller P.J."/>
            <person name="Scott M.A."/>
            <person name="Spackman E."/>
            <person name="Goraichik I."/>
            <person name="Dimitrov K.M."/>
            <person name="Suarez D.L."/>
            <person name="Swayne D.E."/>
        </authorList>
    </citation>
    <scope>NUCLEOTIDE SEQUENCE [LARGE SCALE GENOMIC DNA]</scope>
    <source>
        <strain evidence="1 2">DSM 26133</strain>
    </source>
</reference>
<organism evidence="1 2">
    <name type="scientific">Reichenbachiella faecimaris</name>
    <dbReference type="NCBI Taxonomy" id="692418"/>
    <lineage>
        <taxon>Bacteria</taxon>
        <taxon>Pseudomonadati</taxon>
        <taxon>Bacteroidota</taxon>
        <taxon>Cytophagia</taxon>
        <taxon>Cytophagales</taxon>
        <taxon>Reichenbachiellaceae</taxon>
        <taxon>Reichenbachiella</taxon>
    </lineage>
</organism>
<dbReference type="STRING" id="692418.SAMN04488029_0869"/>
<evidence type="ECO:0008006" key="3">
    <source>
        <dbReference type="Google" id="ProtNLM"/>
    </source>
</evidence>
<dbReference type="RefSeq" id="WP_139793733.1">
    <property type="nucleotide sequence ID" value="NZ_FWYF01000001.1"/>
</dbReference>
<evidence type="ECO:0000313" key="2">
    <source>
        <dbReference type="Proteomes" id="UP000192472"/>
    </source>
</evidence>
<dbReference type="Gene3D" id="2.60.40.2030">
    <property type="match status" value="1"/>
</dbReference>
<dbReference type="OrthoDB" id="9765926at2"/>
<dbReference type="SUPFAM" id="SSF141072">
    <property type="entry name" value="CalX-like"/>
    <property type="match status" value="1"/>
</dbReference>
<accession>A0A1W2G7P4</accession>
<dbReference type="InterPro" id="IPR038081">
    <property type="entry name" value="CalX-like_sf"/>
</dbReference>
<sequence length="308" mass="34609">MISLLLVIFSCLDNNVSPNVEFDLEIVLEDGEIDYTKVVEGGGFGVAAIDPSSISIPRNKVILGLKPINFEGQGSEIPDTEISIKISGTATEGQDFTEVSSSLYYEYQYGSGNITELFAFAIIDDQEYEGTESIEIELSYSVNDVIKTISETIYLFDNDFQFELEWKNESGIEDNADIQMSVRRNHWLVFLDLGEAQTVGENYQKFLLSGGANSWKNETGYGCDVKYLNRSGPTGKINFVSRLLLPTGKVLEHSDFFEEDDYLGSDYHKIPLIVFPKVRNSPYELDLEITYGQNKTETITMDFNNSIN</sequence>
<gene>
    <name evidence="1" type="ORF">SAMN04488029_0869</name>
</gene>
<evidence type="ECO:0000313" key="1">
    <source>
        <dbReference type="EMBL" id="SMD32524.1"/>
    </source>
</evidence>
<dbReference type="Proteomes" id="UP000192472">
    <property type="component" value="Unassembled WGS sequence"/>
</dbReference>
<name>A0A1W2G7P4_REIFA</name>
<dbReference type="EMBL" id="FWYF01000001">
    <property type="protein sequence ID" value="SMD32524.1"/>
    <property type="molecule type" value="Genomic_DNA"/>
</dbReference>
<dbReference type="AlphaFoldDB" id="A0A1W2G7P4"/>
<protein>
    <recommendedName>
        <fullName evidence="3">Calx-beta domain-containing protein</fullName>
    </recommendedName>
</protein>
<keyword evidence="2" id="KW-1185">Reference proteome</keyword>
<proteinExistence type="predicted"/>